<organism evidence="1 2">
    <name type="scientific">Stephania yunnanensis</name>
    <dbReference type="NCBI Taxonomy" id="152371"/>
    <lineage>
        <taxon>Eukaryota</taxon>
        <taxon>Viridiplantae</taxon>
        <taxon>Streptophyta</taxon>
        <taxon>Embryophyta</taxon>
        <taxon>Tracheophyta</taxon>
        <taxon>Spermatophyta</taxon>
        <taxon>Magnoliopsida</taxon>
        <taxon>Ranunculales</taxon>
        <taxon>Menispermaceae</taxon>
        <taxon>Menispermoideae</taxon>
        <taxon>Cissampelideae</taxon>
        <taxon>Stephania</taxon>
    </lineage>
</organism>
<dbReference type="AlphaFoldDB" id="A0AAP0J8M7"/>
<sequence>MVMALAGNKEDLEDKRKVTTDVRLFNLSLNLLKFVLARKMLSSYFLLSHNSVLMVGKIELIFSGGYHEFLN</sequence>
<evidence type="ECO:0000313" key="1">
    <source>
        <dbReference type="EMBL" id="KAK9128341.1"/>
    </source>
</evidence>
<comment type="caution">
    <text evidence="1">The sequence shown here is derived from an EMBL/GenBank/DDBJ whole genome shotgun (WGS) entry which is preliminary data.</text>
</comment>
<protein>
    <submittedName>
        <fullName evidence="1">Uncharacterized protein</fullName>
    </submittedName>
</protein>
<dbReference type="EMBL" id="JBBNAF010000007">
    <property type="protein sequence ID" value="KAK9128341.1"/>
    <property type="molecule type" value="Genomic_DNA"/>
</dbReference>
<name>A0AAP0J8M7_9MAGN</name>
<dbReference type="Proteomes" id="UP001420932">
    <property type="component" value="Unassembled WGS sequence"/>
</dbReference>
<gene>
    <name evidence="1" type="ORF">Syun_017138</name>
</gene>
<keyword evidence="2" id="KW-1185">Reference proteome</keyword>
<evidence type="ECO:0000313" key="2">
    <source>
        <dbReference type="Proteomes" id="UP001420932"/>
    </source>
</evidence>
<accession>A0AAP0J8M7</accession>
<reference evidence="1 2" key="1">
    <citation type="submission" date="2024-01" db="EMBL/GenBank/DDBJ databases">
        <title>Genome assemblies of Stephania.</title>
        <authorList>
            <person name="Yang L."/>
        </authorList>
    </citation>
    <scope>NUCLEOTIDE SEQUENCE [LARGE SCALE GENOMIC DNA]</scope>
    <source>
        <strain evidence="1">YNDBR</strain>
        <tissue evidence="1">Leaf</tissue>
    </source>
</reference>
<proteinExistence type="predicted"/>